<reference evidence="1 2" key="1">
    <citation type="submission" date="2016-10" db="EMBL/GenBank/DDBJ databases">
        <authorList>
            <person name="Varghese N."/>
            <person name="Submissions S."/>
        </authorList>
    </citation>
    <scope>NUCLEOTIDE SEQUENCE [LARGE SCALE GENOMIC DNA]</scope>
    <source>
        <strain evidence="1 2">CECT 8317</strain>
    </source>
</reference>
<proteinExistence type="predicted"/>
<dbReference type="Proteomes" id="UP000243518">
    <property type="component" value="Unassembled WGS sequence"/>
</dbReference>
<organism evidence="1 2">
    <name type="scientific">Halopseudomonas aestusnigri</name>
    <dbReference type="NCBI Taxonomy" id="857252"/>
    <lineage>
        <taxon>Bacteria</taxon>
        <taxon>Pseudomonadati</taxon>
        <taxon>Pseudomonadota</taxon>
        <taxon>Gammaproteobacteria</taxon>
        <taxon>Pseudomonadales</taxon>
        <taxon>Pseudomonadaceae</taxon>
        <taxon>Halopseudomonas</taxon>
    </lineage>
</organism>
<comment type="caution">
    <text evidence="1">The sequence shown here is derived from an EMBL/GenBank/DDBJ whole genome shotgun (WGS) entry which is preliminary data.</text>
</comment>
<name>A0AAQ1G3V8_9GAMM</name>
<dbReference type="AlphaFoldDB" id="A0AAQ1G3V8"/>
<protein>
    <submittedName>
        <fullName evidence="1">Uncharacterized protein</fullName>
    </submittedName>
</protein>
<gene>
    <name evidence="1" type="ORF">SAMN05216586_10148</name>
</gene>
<sequence length="71" mass="8226">MFANLFARRRYYAQLDDQGVCVAVWALSQQPQQGCWVEINELQPRWIGKPLPAAARVSRREPRAGWRMLPA</sequence>
<keyword evidence="2" id="KW-1185">Reference proteome</keyword>
<evidence type="ECO:0000313" key="1">
    <source>
        <dbReference type="EMBL" id="SEF43565.1"/>
    </source>
</evidence>
<evidence type="ECO:0000313" key="2">
    <source>
        <dbReference type="Proteomes" id="UP000243518"/>
    </source>
</evidence>
<dbReference type="RefSeq" id="WP_088273174.1">
    <property type="nucleotide sequence ID" value="NZ_FNVE01000001.1"/>
</dbReference>
<dbReference type="EMBL" id="FNVE01000001">
    <property type="protein sequence ID" value="SEF43565.1"/>
    <property type="molecule type" value="Genomic_DNA"/>
</dbReference>
<accession>A0AAQ1G3V8</accession>